<keyword evidence="4 7" id="KW-0479">Metal-binding</keyword>
<dbReference type="InterPro" id="IPR036793">
    <property type="entry name" value="Asp_carbatrfase_reg_N_sf"/>
</dbReference>
<dbReference type="Gene3D" id="3.30.70.140">
    <property type="entry name" value="Aspartate carbamoyltransferase regulatory subunit, N-terminal domain"/>
    <property type="match status" value="1"/>
</dbReference>
<dbReference type="Proteomes" id="UP000027997">
    <property type="component" value="Unassembled WGS sequence"/>
</dbReference>
<dbReference type="GO" id="GO:0006221">
    <property type="term" value="P:pyrimidine nucleotide biosynthetic process"/>
    <property type="evidence" value="ECO:0007669"/>
    <property type="project" value="UniProtKB-UniRule"/>
</dbReference>
<dbReference type="PANTHER" id="PTHR35805:SF1">
    <property type="entry name" value="ASPARTATE CARBAMOYLTRANSFERASE REGULATORY CHAIN"/>
    <property type="match status" value="1"/>
</dbReference>
<dbReference type="SUPFAM" id="SSF57825">
    <property type="entry name" value="Aspartate carbamoyltransferase, Regulatory-chain, C-terminal domain"/>
    <property type="match status" value="1"/>
</dbReference>
<feature type="binding site" evidence="7">
    <location>
        <position position="107"/>
    </location>
    <ligand>
        <name>Zn(2+)</name>
        <dbReference type="ChEBI" id="CHEBI:29105"/>
    </ligand>
</feature>
<evidence type="ECO:0000256" key="1">
    <source>
        <dbReference type="ARBA" id="ARBA00002565"/>
    </source>
</evidence>
<dbReference type="eggNOG" id="COG1781">
    <property type="taxonomic scope" value="Bacteria"/>
</dbReference>
<keyword evidence="11" id="KW-1185">Reference proteome</keyword>
<dbReference type="PANTHER" id="PTHR35805">
    <property type="entry name" value="ASPARTATE CARBAMOYLTRANSFERASE REGULATORY CHAIN"/>
    <property type="match status" value="1"/>
</dbReference>
<dbReference type="Pfam" id="PF01948">
    <property type="entry name" value="PyrI"/>
    <property type="match status" value="1"/>
</dbReference>
<dbReference type="Gene3D" id="2.30.30.20">
    <property type="entry name" value="Aspartate carbamoyltransferase regulatory subunit, C-terminal domain"/>
    <property type="match status" value="1"/>
</dbReference>
<dbReference type="GO" id="GO:0046872">
    <property type="term" value="F:metal ion binding"/>
    <property type="evidence" value="ECO:0007669"/>
    <property type="project" value="UniProtKB-KW"/>
</dbReference>
<comment type="cofactor">
    <cofactor evidence="7">
        <name>Zn(2+)</name>
        <dbReference type="ChEBI" id="CHEBI:29105"/>
    </cofactor>
    <text evidence="7">Binds 1 zinc ion per subunit.</text>
</comment>
<dbReference type="Pfam" id="PF02748">
    <property type="entry name" value="PyrI_C"/>
    <property type="match status" value="1"/>
</dbReference>
<dbReference type="AlphaFoldDB" id="A0A081KFS5"/>
<dbReference type="RefSeq" id="WP_020581713.1">
    <property type="nucleotide sequence ID" value="NZ_JOJP01000001.1"/>
</dbReference>
<evidence type="ECO:0000256" key="5">
    <source>
        <dbReference type="ARBA" id="ARBA00022833"/>
    </source>
</evidence>
<evidence type="ECO:0000313" key="10">
    <source>
        <dbReference type="EMBL" id="KEI73001.1"/>
    </source>
</evidence>
<dbReference type="GO" id="GO:0016740">
    <property type="term" value="F:transferase activity"/>
    <property type="evidence" value="ECO:0007669"/>
    <property type="project" value="UniProtKB-KW"/>
</dbReference>
<sequence>MSNKLQVEAICQGTVIDHIPAGQGVKILDRLHLLNGEARITVGFNLPSKARGFKDIIKVEGRMFTEQEANELALFAPSATINVIDDYRVVDKFTMAIPKTLRAAFACPNSNCITHNEPVESFFYLRQKSSDIQLKCHYCEKSFSKEIVAELR</sequence>
<proteinExistence type="inferred from homology"/>
<gene>
    <name evidence="7" type="primary">pyrI</name>
    <name evidence="10" type="ORF">GV64_21815</name>
</gene>
<protein>
    <recommendedName>
        <fullName evidence="3 7">Aspartate carbamoyltransferase regulatory chain</fullName>
    </recommendedName>
</protein>
<evidence type="ECO:0000256" key="3">
    <source>
        <dbReference type="ARBA" id="ARBA00021764"/>
    </source>
</evidence>
<dbReference type="InterPro" id="IPR020542">
    <property type="entry name" value="Asp_carbamoyltrfase_reg_C"/>
</dbReference>
<evidence type="ECO:0000313" key="11">
    <source>
        <dbReference type="Proteomes" id="UP000027997"/>
    </source>
</evidence>
<dbReference type="SUPFAM" id="SSF54893">
    <property type="entry name" value="Aspartate carbamoyltransferase, Regulatory-chain, N-terminal domain"/>
    <property type="match status" value="1"/>
</dbReference>
<dbReference type="STRING" id="305900.GV64_21815"/>
<dbReference type="NCBIfam" id="TIGR00240">
    <property type="entry name" value="ATCase_reg"/>
    <property type="match status" value="1"/>
</dbReference>
<reference evidence="10 11" key="1">
    <citation type="submission" date="2014-06" db="EMBL/GenBank/DDBJ databases">
        <title>Whole Genome Sequences of Three Symbiotic Endozoicomonas Bacteria.</title>
        <authorList>
            <person name="Neave M.J."/>
            <person name="Apprill A."/>
            <person name="Voolstra C.R."/>
        </authorList>
    </citation>
    <scope>NUCLEOTIDE SEQUENCE [LARGE SCALE GENOMIC DNA]</scope>
    <source>
        <strain evidence="10 11">DSM 22380</strain>
    </source>
</reference>
<keyword evidence="6 7" id="KW-0665">Pyrimidine biosynthesis</keyword>
<evidence type="ECO:0000259" key="8">
    <source>
        <dbReference type="Pfam" id="PF01948"/>
    </source>
</evidence>
<evidence type="ECO:0000256" key="6">
    <source>
        <dbReference type="ARBA" id="ARBA00022975"/>
    </source>
</evidence>
<comment type="similarity">
    <text evidence="2 7">Belongs to the PyrI family.</text>
</comment>
<dbReference type="InterPro" id="IPR020545">
    <property type="entry name" value="Asp_carbamoyltransf_reg_N"/>
</dbReference>
<dbReference type="EMBL" id="JOJP01000001">
    <property type="protein sequence ID" value="KEI73001.1"/>
    <property type="molecule type" value="Genomic_DNA"/>
</dbReference>
<feature type="domain" description="Aspartate carbamoyltransferase regulatory subunit N-terminal" evidence="8">
    <location>
        <begin position="5"/>
        <end position="95"/>
    </location>
</feature>
<evidence type="ECO:0000256" key="4">
    <source>
        <dbReference type="ARBA" id="ARBA00022723"/>
    </source>
</evidence>
<feature type="binding site" evidence="7">
    <location>
        <position position="136"/>
    </location>
    <ligand>
        <name>Zn(2+)</name>
        <dbReference type="ChEBI" id="CHEBI:29105"/>
    </ligand>
</feature>
<evidence type="ECO:0000259" key="9">
    <source>
        <dbReference type="Pfam" id="PF02748"/>
    </source>
</evidence>
<feature type="domain" description="Aspartate carbamoyltransferase regulatory subunit C-terminal" evidence="9">
    <location>
        <begin position="104"/>
        <end position="148"/>
    </location>
</feature>
<dbReference type="InterPro" id="IPR036792">
    <property type="entry name" value="Asp_carbatrfase_reg_C_sf"/>
</dbReference>
<dbReference type="GO" id="GO:0009347">
    <property type="term" value="C:aspartate carbamoyltransferase complex"/>
    <property type="evidence" value="ECO:0007669"/>
    <property type="project" value="InterPro"/>
</dbReference>
<dbReference type="InterPro" id="IPR002801">
    <property type="entry name" value="Asp_carbamoylTrfase_reg"/>
</dbReference>
<comment type="caution">
    <text evidence="10">The sequence shown here is derived from an EMBL/GenBank/DDBJ whole genome shotgun (WGS) entry which is preliminary data.</text>
</comment>
<feature type="binding site" evidence="7">
    <location>
        <position position="112"/>
    </location>
    <ligand>
        <name>Zn(2+)</name>
        <dbReference type="ChEBI" id="CHEBI:29105"/>
    </ligand>
</feature>
<keyword evidence="5 7" id="KW-0862">Zinc</keyword>
<organism evidence="10 11">
    <name type="scientific">Endozoicomonas elysicola</name>
    <dbReference type="NCBI Taxonomy" id="305900"/>
    <lineage>
        <taxon>Bacteria</taxon>
        <taxon>Pseudomonadati</taxon>
        <taxon>Pseudomonadota</taxon>
        <taxon>Gammaproteobacteria</taxon>
        <taxon>Oceanospirillales</taxon>
        <taxon>Endozoicomonadaceae</taxon>
        <taxon>Endozoicomonas</taxon>
    </lineage>
</organism>
<comment type="function">
    <text evidence="1 7">Involved in allosteric regulation of aspartate carbamoyltransferase.</text>
</comment>
<evidence type="ECO:0000256" key="2">
    <source>
        <dbReference type="ARBA" id="ARBA00010498"/>
    </source>
</evidence>
<comment type="subunit">
    <text evidence="7">Contains catalytic and regulatory chains.</text>
</comment>
<accession>A0A081KFS5</accession>
<keyword evidence="10" id="KW-0808">Transferase</keyword>
<dbReference type="GO" id="GO:0006207">
    <property type="term" value="P:'de novo' pyrimidine nucleobase biosynthetic process"/>
    <property type="evidence" value="ECO:0007669"/>
    <property type="project" value="InterPro"/>
</dbReference>
<feature type="binding site" evidence="7">
    <location>
        <position position="139"/>
    </location>
    <ligand>
        <name>Zn(2+)</name>
        <dbReference type="ChEBI" id="CHEBI:29105"/>
    </ligand>
</feature>
<name>A0A081KFS5_9GAMM</name>
<dbReference type="HAMAP" id="MF_00002">
    <property type="entry name" value="Asp_carb_tr_reg"/>
    <property type="match status" value="1"/>
</dbReference>
<evidence type="ECO:0000256" key="7">
    <source>
        <dbReference type="HAMAP-Rule" id="MF_00002"/>
    </source>
</evidence>